<dbReference type="EnsemblMetazoa" id="XM_038217365.1">
    <property type="protein sequence ID" value="XP_038073293.1"/>
    <property type="gene ID" value="LOC119741562"/>
</dbReference>
<dbReference type="Proteomes" id="UP000887568">
    <property type="component" value="Unplaced"/>
</dbReference>
<feature type="region of interest" description="Disordered" evidence="1">
    <location>
        <begin position="657"/>
        <end position="700"/>
    </location>
</feature>
<feature type="region of interest" description="Disordered" evidence="1">
    <location>
        <begin position="1272"/>
        <end position="1394"/>
    </location>
</feature>
<evidence type="ECO:0000313" key="3">
    <source>
        <dbReference type="EnsemblMetazoa" id="XP_038073451.1"/>
    </source>
</evidence>
<proteinExistence type="predicted"/>
<evidence type="ECO:0000259" key="2">
    <source>
        <dbReference type="PROSITE" id="PS50280"/>
    </source>
</evidence>
<dbReference type="GeneID" id="119741562"/>
<dbReference type="RefSeq" id="XP_038073293.1">
    <property type="nucleotide sequence ID" value="XM_038217365.1"/>
</dbReference>
<dbReference type="InterPro" id="IPR001214">
    <property type="entry name" value="SET_dom"/>
</dbReference>
<accession>A0A914BBM9</accession>
<dbReference type="GeneID" id="119741677"/>
<dbReference type="OrthoDB" id="10066781at2759"/>
<dbReference type="Pfam" id="PF00856">
    <property type="entry name" value="SET"/>
    <property type="match status" value="1"/>
</dbReference>
<feature type="compositionally biased region" description="Acidic residues" evidence="1">
    <location>
        <begin position="1272"/>
        <end position="1284"/>
    </location>
</feature>
<feature type="region of interest" description="Disordered" evidence="1">
    <location>
        <begin position="72"/>
        <end position="323"/>
    </location>
</feature>
<keyword evidence="4" id="KW-1185">Reference proteome</keyword>
<feature type="domain" description="SET" evidence="2">
    <location>
        <begin position="1"/>
        <end position="62"/>
    </location>
</feature>
<dbReference type="SUPFAM" id="SSF82199">
    <property type="entry name" value="SET domain"/>
    <property type="match status" value="1"/>
</dbReference>
<evidence type="ECO:0000256" key="1">
    <source>
        <dbReference type="SAM" id="MobiDB-lite"/>
    </source>
</evidence>
<organism evidence="3 4">
    <name type="scientific">Patiria miniata</name>
    <name type="common">Bat star</name>
    <name type="synonym">Asterina miniata</name>
    <dbReference type="NCBI Taxonomy" id="46514"/>
    <lineage>
        <taxon>Eukaryota</taxon>
        <taxon>Metazoa</taxon>
        <taxon>Echinodermata</taxon>
        <taxon>Eleutherozoa</taxon>
        <taxon>Asterozoa</taxon>
        <taxon>Asteroidea</taxon>
        <taxon>Valvatacea</taxon>
        <taxon>Valvatida</taxon>
        <taxon>Asterinidae</taxon>
        <taxon>Patiria</taxon>
    </lineage>
</organism>
<protein>
    <recommendedName>
        <fullName evidence="2">SET domain-containing protein</fullName>
    </recommendedName>
</protein>
<dbReference type="EnsemblMetazoa" id="XM_038217523.1">
    <property type="protein sequence ID" value="XP_038073451.1"/>
    <property type="gene ID" value="LOC119741677"/>
</dbReference>
<name>A0A914BBM9_PATMI</name>
<feature type="region of interest" description="Disordered" evidence="1">
    <location>
        <begin position="346"/>
        <end position="391"/>
    </location>
</feature>
<dbReference type="PANTHER" id="PTHR33480:SF1">
    <property type="entry name" value="TYR RECOMBINASE DOMAIN-CONTAINING PROTEIN"/>
    <property type="match status" value="1"/>
</dbReference>
<dbReference type="OMA" id="ENAHAGD"/>
<feature type="compositionally biased region" description="Polar residues" evidence="1">
    <location>
        <begin position="1332"/>
        <end position="1342"/>
    </location>
</feature>
<dbReference type="Gene3D" id="2.170.270.10">
    <property type="entry name" value="SET domain"/>
    <property type="match status" value="1"/>
</dbReference>
<reference evidence="3" key="1">
    <citation type="submission" date="2022-11" db="UniProtKB">
        <authorList>
            <consortium name="EnsemblMetazoa"/>
        </authorList>
    </citation>
    <scope>IDENTIFICATION</scope>
</reference>
<feature type="compositionally biased region" description="Basic and acidic residues" evidence="1">
    <location>
        <begin position="685"/>
        <end position="700"/>
    </location>
</feature>
<dbReference type="PANTHER" id="PTHR33480">
    <property type="entry name" value="SET DOMAIN-CONTAINING PROTEIN-RELATED"/>
    <property type="match status" value="1"/>
</dbReference>
<dbReference type="InterPro" id="IPR046341">
    <property type="entry name" value="SET_dom_sf"/>
</dbReference>
<dbReference type="PROSITE" id="PS50280">
    <property type="entry name" value="SET"/>
    <property type="match status" value="1"/>
</dbReference>
<evidence type="ECO:0000313" key="4">
    <source>
        <dbReference type="Proteomes" id="UP000887568"/>
    </source>
</evidence>
<sequence>MCVDATREPDGEGLILGRLVNHGTKRQQNAHVKVLQIDTQPTLCLFALRNISPGQEILYDYGISEKDLPWNQLQPDTHAAGDSAADGHMKCPAETQASGDSAADGHLECPAETQASGDSAADGHMECPAETQASGDSAADGHMECPAETQASGDSAADGHMKCPAETQASGDSAADGHMKCPAETQASGDSAADGHMECPAETQASGDSAADGHMKCPAETQASGDSAADGHMKCPAETQASGDSAADGHMKCPAETQASGDSAADGHMECPAETQASGDSAADGHMECPAETQASGDSAADGHMECPAETQASGDSAADGHLECPAETQASGDSAADGHLECPAETQASGDSAADGHMKCPAETQASGDSAADGHMECPAETQASGDSAADGHMKSLIDTRATGDTAVYGHLDYPADTQASRDSAANGDVLLIDTWVNRNFTADGHMEYCADAQATKDSVASDKRECPADVSPNKSYVEDSDTSSEISFIIPLPCNSRKPLMETSNRATVPVFLYNETYLNSSCSTPQELGTEVAHADMAMSPAADGVAQFVSCDVMSLLASMQNDSAGDCQHLISVSGENTACDDNNSQANGDSSKLVDSCVLQNCPNGKGERASSTAHIESGIASHASARNSPSSCLPVTDRACPVGSCLDGSTVPDENSSDGHGDGNTPDGSDESLCVSDDDMHFSDESKIPPDRDTIYFPPVSRSKETKQRVYNKRQACFFCSKLVTKISKHLLHAHKDEEEVKRIASMEVKTTERAKAFELLRNRGNYYHNKMVKELKQGELIMVRRPSDDGSDSTDYGPCPDCLGFYRISDFRKHMKYYCIAKESEIDTEDSFRNVKLESCLLMNDFAEASPLVKTVLVGMKQDKISQVVKQDPLIIQLGNAHSRTFGMDPQRRRHYVAQEMRLVARLMINLHEITQSNALVDDFIEPQKFDTVVRGVRLTSGQTDEIERPSVALKLGHTLSKLAAIKRCSALRRGDKKAEQEAKCFLKLKEAEWAEQISSEVLGKISQRKYNKVTELPESDDVKMFTSFLQENIEKATVNLEQRASAVNFRRCSELVLARLTTFNKRRTGETEQLALKSYTSRPNWDAASISDIKQYLTPLERHLMQELDMVYTRGKRGRKVPILIPAETKAAMDQLTTCRDVCGVPKENPYFFARPGCNTNLRACDSLRELTKEANLQKPHLIRTTKMRKYTATVSQILNLKDSQLDWLADHLGHSINVHRDYYRLSAPTIELTKVAKLMLAIDSGNVGKFVGKSLDEIDLDDIPVPDMDSDTEEAQVGTSEAAAGSTTHTRKKRGTGDVTDVRASAVSSPMQSPEPGPRPTGESNAAAGSTTHTRKKQRTGDVTDVRASAVSSPMQSPEPGPRPTGKSNGTAPKSRRPWSKSETSAVWTGLHEIIKCHRVPGKSECEACMEKMHPALNQRSWRDVKYKVKTILCGIERDKEKN</sequence>
<dbReference type="RefSeq" id="XP_038073451.1">
    <property type="nucleotide sequence ID" value="XM_038217523.1"/>
</dbReference>